<dbReference type="EMBL" id="GDIQ01011824">
    <property type="protein sequence ID" value="JAN82913.1"/>
    <property type="molecule type" value="Transcribed_RNA"/>
</dbReference>
<organism evidence="1">
    <name type="scientific">Daphnia magna</name>
    <dbReference type="NCBI Taxonomy" id="35525"/>
    <lineage>
        <taxon>Eukaryota</taxon>
        <taxon>Metazoa</taxon>
        <taxon>Ecdysozoa</taxon>
        <taxon>Arthropoda</taxon>
        <taxon>Crustacea</taxon>
        <taxon>Branchiopoda</taxon>
        <taxon>Diplostraca</taxon>
        <taxon>Cladocera</taxon>
        <taxon>Anomopoda</taxon>
        <taxon>Daphniidae</taxon>
        <taxon>Daphnia</taxon>
    </lineage>
</organism>
<dbReference type="AlphaFoldDB" id="A0A0P6B4D2"/>
<proteinExistence type="predicted"/>
<evidence type="ECO:0000313" key="1">
    <source>
        <dbReference type="EMBL" id="JAN82913.1"/>
    </source>
</evidence>
<reference evidence="1" key="1">
    <citation type="submission" date="2015-10" db="EMBL/GenBank/DDBJ databases">
        <title>EvidentialGene: Evidence-directed Construction of Complete mRNA Transcriptomes without Genomes.</title>
        <authorList>
            <person name="Gilbert D.G."/>
        </authorList>
    </citation>
    <scope>NUCLEOTIDE SEQUENCE</scope>
</reference>
<sequence>MVKRSAGGGVYNIHNSAMRREKEGHVPLLTRLKKEVFVFFASSFCLYVAVSLTRLHKLTNRRHGIQFSSHSWLPLLFFFFFFLSFFLVCISTATFDPVVFFNSMCFYVYVCVFSSSKFLPPHDDDGDFYLRLVAK</sequence>
<accession>A0A0P6B4D2</accession>
<protein>
    <submittedName>
        <fullName evidence="1">Uncharacterized protein</fullName>
    </submittedName>
</protein>
<name>A0A0P6B4D2_9CRUS</name>